<feature type="region of interest" description="Disordered" evidence="4">
    <location>
        <begin position="65"/>
        <end position="144"/>
    </location>
</feature>
<feature type="compositionally biased region" description="Low complexity" evidence="4">
    <location>
        <begin position="79"/>
        <end position="111"/>
    </location>
</feature>
<keyword evidence="2" id="KW-0946">Virion</keyword>
<dbReference type="KEGG" id="vg:26647688"/>
<keyword evidence="7" id="KW-1185">Reference proteome</keyword>
<evidence type="ECO:0000256" key="1">
    <source>
        <dbReference type="ARBA" id="ARBA00004328"/>
    </source>
</evidence>
<feature type="region of interest" description="Disordered" evidence="4">
    <location>
        <begin position="166"/>
        <end position="214"/>
    </location>
</feature>
<evidence type="ECO:0000259" key="5">
    <source>
        <dbReference type="PROSITE" id="PS51688"/>
    </source>
</evidence>
<name>A0A0M9JJE3_9CAUD</name>
<protein>
    <recommendedName>
        <fullName evidence="5">Peptidase S74 domain-containing protein</fullName>
    </recommendedName>
</protein>
<feature type="coiled-coil region" evidence="3">
    <location>
        <begin position="1235"/>
        <end position="1269"/>
    </location>
</feature>
<evidence type="ECO:0000256" key="4">
    <source>
        <dbReference type="SAM" id="MobiDB-lite"/>
    </source>
</evidence>
<feature type="compositionally biased region" description="Polar residues" evidence="4">
    <location>
        <begin position="112"/>
        <end position="135"/>
    </location>
</feature>
<feature type="domain" description="Peptidase S74" evidence="5">
    <location>
        <begin position="1142"/>
        <end position="1249"/>
    </location>
</feature>
<keyword evidence="3" id="KW-0175">Coiled coil</keyword>
<keyword evidence="2" id="KW-1227">Viral tail protein</keyword>
<organism evidence="6 7">
    <name type="scientific">Escherichia phage slur09</name>
    <dbReference type="NCBI Taxonomy" id="1728958"/>
    <lineage>
        <taxon>Viruses</taxon>
        <taxon>Duplodnaviria</taxon>
        <taxon>Heunggongvirae</taxon>
        <taxon>Uroviricota</taxon>
        <taxon>Caudoviricetes</taxon>
        <taxon>Demerecviridae</taxon>
        <taxon>Markadamsvirinae</taxon>
        <taxon>Tequintavirus</taxon>
        <taxon>Tequintavirus slur09</taxon>
    </lineage>
</organism>
<feature type="compositionally biased region" description="Low complexity" evidence="4">
    <location>
        <begin position="166"/>
        <end position="200"/>
    </location>
</feature>
<evidence type="ECO:0000256" key="3">
    <source>
        <dbReference type="SAM" id="Coils"/>
    </source>
</evidence>
<evidence type="ECO:0000313" key="7">
    <source>
        <dbReference type="Proteomes" id="UP000202151"/>
    </source>
</evidence>
<dbReference type="GeneID" id="26647688"/>
<dbReference type="Pfam" id="PF13884">
    <property type="entry name" value="Peptidase_S74"/>
    <property type="match status" value="1"/>
</dbReference>
<dbReference type="Proteomes" id="UP000202151">
    <property type="component" value="Segment"/>
</dbReference>
<evidence type="ECO:0000313" key="6">
    <source>
        <dbReference type="EMBL" id="CUR48954.1"/>
    </source>
</evidence>
<gene>
    <name evidence="6" type="ORF">SLUR09_00068</name>
</gene>
<reference evidence="6 7" key="1">
    <citation type="submission" date="2015-10" db="EMBL/GenBank/DDBJ databases">
        <authorList>
            <person name="Millard A."/>
        </authorList>
    </citation>
    <scope>NUCLEOTIDE SEQUENCE [LARGE SCALE GENOMIC DNA]</scope>
</reference>
<dbReference type="InterPro" id="IPR030392">
    <property type="entry name" value="S74_ICA"/>
</dbReference>
<comment type="subcellular location">
    <subcellularLocation>
        <location evidence="1">Virion</location>
    </subcellularLocation>
</comment>
<accession>A0A0M9JJE3</accession>
<proteinExistence type="predicted"/>
<evidence type="ECO:0000256" key="2">
    <source>
        <dbReference type="ARBA" id="ARBA00022732"/>
    </source>
</evidence>
<dbReference type="RefSeq" id="YP_009202114.1">
    <property type="nucleotide sequence ID" value="NC_028840.1"/>
</dbReference>
<dbReference type="EMBL" id="LN887948">
    <property type="protein sequence ID" value="CUR48954.1"/>
    <property type="molecule type" value="Genomic_DNA"/>
</dbReference>
<dbReference type="CDD" id="cd19958">
    <property type="entry name" value="pyocin_knob"/>
    <property type="match status" value="1"/>
</dbReference>
<dbReference type="GO" id="GO:0098015">
    <property type="term" value="C:virus tail"/>
    <property type="evidence" value="ECO:0007669"/>
    <property type="project" value="UniProtKB-KW"/>
</dbReference>
<dbReference type="PROSITE" id="PS51688">
    <property type="entry name" value="ICA"/>
    <property type="match status" value="1"/>
</dbReference>
<sequence length="1272" mass="135288">MAITKIILQQMVTMDQNSITASKYPKYTIVLGNSISSITAGELTSAIESSKASAAAAKQSEINAKQSELNAKDSENEAEISAASSQQSATQSASSATASANSAKAAKTSETNAKASETAAKTSETNAKASETAAKTSETNANSSKTAAAASASAAKTSETNASASAAAAKTSETNANNSKNAAANSANAAKASETNAKTSETNAAASATKAENVASGMRDSIGLGSSQRECTDISGDPSGYIGFMRIRSSAKGFPSIASGENSITGFISQVDGTPAYAGVFQGWDTFSLYTYRWNPTIGPQWQRHARKNEVDKLVQLNSETQLLNPGDNAKIIITSNKLWGAYDIENRSYIPLAVGQGGTGGRSAAEARNNLQLNRFQRSSDTRTIILSTDVQKDGCYLQVDADGQWGAFNPKIGKWQALAIPQGGTGANDTSTARTNLQVMYEAKTGLDENTNLNDIKGTTAGFYYQPMSANAKPELNYPIQLAGALRVLKDGANVGYSCIQTYYVYNNPKISYSRVYNGGSDTWSDWVRNVSTGRIEEGESTTYVYSDYSPLAPRLQVGTSGLWGCHNGSSWVPLSIGQGGTGATTLQDAKTNLQIPEGGLTKAMLLQAPKGAEDGKYYPVIIDASGIEGNGNLTCPIDIKTAGRASSDPMNSNTFSGYFRCGGWSDTKDIAYGSFITYDKNELGILCLKVSQKDYPQYVAFYIHKSAFPILLQTGYKARVIVPTEDYVIGTNGVKYKFGVSTSTEGNAENSVKNALDFTGGESGFYSNLPFRQGYAYNVALTNDLNFDKNFTFTTPIFLNNGQIKATQSFTAYGTDVSNRSFVSQRLQSEGGQVVDQTELRAANGSGEIVVRDVNNSGNSKWFTFSLDGTMSSYNGIAVTASQNWAIQHNDNVNKFKPIAGSAGSPDGTMVVGGFHAQFSGNYATQFAGRNSSFWARSFEAGVDKGWKRLLTVDDLNSSTNLTVNSLTTISSVKSGSGNLTILGSTSDSSLMNCTLHGYNSAGSSLAWTIGTSASENKMLTIRNLHSEAKVLLNGVDGAIQLKTGTVGGAAAQAITINKDEVYSTVDFAITKGGKRFSIQNSANSELPFAIRVWGSSTRQNVFEVGTSAAYLFYAQKTSQGQLFDVNGNINCVTLNQSSDRRLKENINVISDATGAIRKINGYTYTLKDGGSNKAGVIAQEVMEALPEAVGSFIRYGEELPGPTEDGNTLREEASYLNVDYSALTGLLVQVARETDNRVTELESEVSDLKKQLADLTLVVNSLLANRAQ</sequence>